<accession>A0A6M6BGM9</accession>
<dbReference type="InterPro" id="IPR036192">
    <property type="entry name" value="Cell_div_ZapA-like_sf"/>
</dbReference>
<dbReference type="GO" id="GO:0051301">
    <property type="term" value="P:cell division"/>
    <property type="evidence" value="ECO:0007669"/>
    <property type="project" value="UniProtKB-KW"/>
</dbReference>
<dbReference type="InterPro" id="IPR042233">
    <property type="entry name" value="Cell_div_ZapA_N"/>
</dbReference>
<dbReference type="AlphaFoldDB" id="A0A6M6BGM9"/>
<name>A0A6M6BGM9_9BACT</name>
<evidence type="ECO:0000313" key="1">
    <source>
        <dbReference type="EMBL" id="QJX47387.1"/>
    </source>
</evidence>
<sequence>MSDLSIKIRVADRDYPMRVSPQDEERLRMAGRLLNERLKEFRDQYGIQDKQDLLAMIALSTMADRLKVSKEKDGTDAALTERLARLDELLSGVVLV</sequence>
<keyword evidence="1" id="KW-0131">Cell cycle</keyword>
<reference evidence="1 2" key="1">
    <citation type="submission" date="2020-05" db="EMBL/GenBank/DDBJ databases">
        <title>Complete genome sequence of Hymenobacter sp. TS19 in Coasted Sand Dune.</title>
        <authorList>
            <person name="Lee J.-H."/>
            <person name="Jung J.-H."/>
            <person name="Jeong S."/>
            <person name="Zhao L."/>
            <person name="Kim M.-K."/>
            <person name="Seo H.-S."/>
            <person name="Lim S."/>
        </authorList>
    </citation>
    <scope>NUCLEOTIDE SEQUENCE [LARGE SCALE GENOMIC DNA]</scope>
    <source>
        <strain evidence="1 2">TS19</strain>
    </source>
</reference>
<dbReference type="EMBL" id="CP053538">
    <property type="protein sequence ID" value="QJX47387.1"/>
    <property type="molecule type" value="Genomic_DNA"/>
</dbReference>
<keyword evidence="2" id="KW-1185">Reference proteome</keyword>
<dbReference type="RefSeq" id="WP_171591479.1">
    <property type="nucleotide sequence ID" value="NZ_CP053538.1"/>
</dbReference>
<organism evidence="1 2">
    <name type="scientific">Hymenobacter taeanensis</name>
    <dbReference type="NCBI Taxonomy" id="2735321"/>
    <lineage>
        <taxon>Bacteria</taxon>
        <taxon>Pseudomonadati</taxon>
        <taxon>Bacteroidota</taxon>
        <taxon>Cytophagia</taxon>
        <taxon>Cytophagales</taxon>
        <taxon>Hymenobacteraceae</taxon>
        <taxon>Hymenobacter</taxon>
    </lineage>
</organism>
<keyword evidence="1" id="KW-0132">Cell division</keyword>
<gene>
    <name evidence="1" type="ORF">HMJ29_10730</name>
</gene>
<dbReference type="SUPFAM" id="SSF102829">
    <property type="entry name" value="Cell division protein ZapA-like"/>
    <property type="match status" value="1"/>
</dbReference>
<proteinExistence type="predicted"/>
<dbReference type="InterPro" id="IPR007838">
    <property type="entry name" value="Cell_div_ZapA-like"/>
</dbReference>
<dbReference type="Pfam" id="PF05164">
    <property type="entry name" value="ZapA"/>
    <property type="match status" value="1"/>
</dbReference>
<dbReference type="Gene3D" id="3.30.160.880">
    <property type="entry name" value="Cell division protein ZapA protomer, N-terminal domain"/>
    <property type="match status" value="1"/>
</dbReference>
<evidence type="ECO:0000313" key="2">
    <source>
        <dbReference type="Proteomes" id="UP000501623"/>
    </source>
</evidence>
<dbReference type="Proteomes" id="UP000501623">
    <property type="component" value="Chromosome"/>
</dbReference>
<protein>
    <submittedName>
        <fullName evidence="1">Cell division protein ZapA</fullName>
    </submittedName>
</protein>
<dbReference type="KEGG" id="hts:HMJ29_10730"/>